<keyword evidence="5" id="KW-1185">Reference proteome</keyword>
<dbReference type="Proteomes" id="UP000199026">
    <property type="component" value="Unassembled WGS sequence"/>
</dbReference>
<dbReference type="InterPro" id="IPR023346">
    <property type="entry name" value="Lysozyme-like_dom_sf"/>
</dbReference>
<dbReference type="SUPFAM" id="SSF53955">
    <property type="entry name" value="Lysozyme-like"/>
    <property type="match status" value="1"/>
</dbReference>
<sequence>MKFWLSVIVSCAFTLAAQASEPDCEAIAAEVGRLAQLPDGYLPAISRIESGRQRDGKRRAWPWTLNHSGKGLYFESKAEALAYLKTATVKGRTNIDVGCMQINHYWHGHTFGSLEEMIDPVQNVKYAAAYLAELYERHGSWVEAVKHYHSPDEARGVRYYKGFQTAHRLLQQRPPEAPTIAQALYSKAGFFGFSGAKTSPLALGFLADNRGTLLPPVAQVDAITAAYQSLIDALGPDAYNMEFFVWQGGITLTDRLETRGVLYAKWQDVETFRRALAVGVP</sequence>
<dbReference type="AlphaFoldDB" id="A0A1H3IW00"/>
<evidence type="ECO:0000259" key="3">
    <source>
        <dbReference type="Pfam" id="PF01464"/>
    </source>
</evidence>
<name>A0A1H3IW00_9RHOB</name>
<dbReference type="OrthoDB" id="5945995at2"/>
<dbReference type="GeneID" id="78124052"/>
<evidence type="ECO:0000313" key="5">
    <source>
        <dbReference type="Proteomes" id="UP000199026"/>
    </source>
</evidence>
<feature type="chain" id="PRO_5011702229" evidence="2">
    <location>
        <begin position="20"/>
        <end position="281"/>
    </location>
</feature>
<feature type="domain" description="Transglycosylase SLT" evidence="3">
    <location>
        <begin position="87"/>
        <end position="150"/>
    </location>
</feature>
<keyword evidence="2" id="KW-0732">Signal</keyword>
<dbReference type="RefSeq" id="WP_089888740.1">
    <property type="nucleotide sequence ID" value="NZ_FNPR01000001.1"/>
</dbReference>
<gene>
    <name evidence="4" type="ORF">SAMN05444486_1011284</name>
</gene>
<dbReference type="InterPro" id="IPR008258">
    <property type="entry name" value="Transglycosylase_SLT_dom_1"/>
</dbReference>
<protein>
    <submittedName>
        <fullName evidence="4">Transglycosylase SLT domain-containing protein</fullName>
    </submittedName>
</protein>
<dbReference type="Gene3D" id="1.10.530.10">
    <property type="match status" value="1"/>
</dbReference>
<organism evidence="4 5">
    <name type="scientific">Lentibacter algarum</name>
    <dbReference type="NCBI Taxonomy" id="576131"/>
    <lineage>
        <taxon>Bacteria</taxon>
        <taxon>Pseudomonadati</taxon>
        <taxon>Pseudomonadota</taxon>
        <taxon>Alphaproteobacteria</taxon>
        <taxon>Rhodobacterales</taxon>
        <taxon>Roseobacteraceae</taxon>
        <taxon>Lentibacter</taxon>
    </lineage>
</organism>
<evidence type="ECO:0000256" key="2">
    <source>
        <dbReference type="SAM" id="SignalP"/>
    </source>
</evidence>
<accession>A0A1H3IW00</accession>
<evidence type="ECO:0000256" key="1">
    <source>
        <dbReference type="ARBA" id="ARBA00009387"/>
    </source>
</evidence>
<proteinExistence type="inferred from homology"/>
<dbReference type="Pfam" id="PF01464">
    <property type="entry name" value="SLT"/>
    <property type="match status" value="1"/>
</dbReference>
<dbReference type="STRING" id="576131.SAMN05444486_1011284"/>
<comment type="similarity">
    <text evidence="1">Belongs to the virb1 family.</text>
</comment>
<evidence type="ECO:0000313" key="4">
    <source>
        <dbReference type="EMBL" id="SDY31439.1"/>
    </source>
</evidence>
<feature type="signal peptide" evidence="2">
    <location>
        <begin position="1"/>
        <end position="19"/>
    </location>
</feature>
<reference evidence="4 5" key="1">
    <citation type="submission" date="2016-10" db="EMBL/GenBank/DDBJ databases">
        <authorList>
            <person name="de Groot N.N."/>
        </authorList>
    </citation>
    <scope>NUCLEOTIDE SEQUENCE [LARGE SCALE GENOMIC DNA]</scope>
    <source>
        <strain evidence="4 5">DSM 24677</strain>
    </source>
</reference>
<dbReference type="EMBL" id="FNPR01000001">
    <property type="protein sequence ID" value="SDY31439.1"/>
    <property type="molecule type" value="Genomic_DNA"/>
</dbReference>